<evidence type="ECO:0000313" key="3">
    <source>
        <dbReference type="Proteomes" id="UP000682877"/>
    </source>
</evidence>
<feature type="region of interest" description="Disordered" evidence="1">
    <location>
        <begin position="68"/>
        <end position="93"/>
    </location>
</feature>
<name>A0A8S1ZS46_ARAAE</name>
<dbReference type="InterPro" id="IPR003690">
    <property type="entry name" value="MTERF"/>
</dbReference>
<organism evidence="2 3">
    <name type="scientific">Arabidopsis arenosa</name>
    <name type="common">Sand rock-cress</name>
    <name type="synonym">Cardaminopsis arenosa</name>
    <dbReference type="NCBI Taxonomy" id="38785"/>
    <lineage>
        <taxon>Eukaryota</taxon>
        <taxon>Viridiplantae</taxon>
        <taxon>Streptophyta</taxon>
        <taxon>Embryophyta</taxon>
        <taxon>Tracheophyta</taxon>
        <taxon>Spermatophyta</taxon>
        <taxon>Magnoliopsida</taxon>
        <taxon>eudicotyledons</taxon>
        <taxon>Gunneridae</taxon>
        <taxon>Pentapetalae</taxon>
        <taxon>rosids</taxon>
        <taxon>malvids</taxon>
        <taxon>Brassicales</taxon>
        <taxon>Brassicaceae</taxon>
        <taxon>Camelineae</taxon>
        <taxon>Arabidopsis</taxon>
    </lineage>
</organism>
<dbReference type="Pfam" id="PF02536">
    <property type="entry name" value="mTERF"/>
    <property type="match status" value="1"/>
</dbReference>
<dbReference type="AlphaFoldDB" id="A0A8S1ZS46"/>
<dbReference type="GO" id="GO:0003676">
    <property type="term" value="F:nucleic acid binding"/>
    <property type="evidence" value="ECO:0007669"/>
    <property type="project" value="InterPro"/>
</dbReference>
<evidence type="ECO:0000313" key="2">
    <source>
        <dbReference type="EMBL" id="CAE5960411.1"/>
    </source>
</evidence>
<reference evidence="2" key="1">
    <citation type="submission" date="2021-01" db="EMBL/GenBank/DDBJ databases">
        <authorList>
            <person name="Bezrukov I."/>
        </authorList>
    </citation>
    <scope>NUCLEOTIDE SEQUENCE</scope>
</reference>
<gene>
    <name evidence="2" type="ORF">AARE701A_LOCUS3853</name>
</gene>
<accession>A0A8S1ZS46</accession>
<sequence>MENAERSLGPKLKFLKSREILSSRLNDIVTRVPNILRMKEEKDMITYYDFVKDSKPLYQWVRDRRPEEEGAGDEMASEVATRRSVHVSRIAST</sequence>
<proteinExistence type="predicted"/>
<evidence type="ECO:0000256" key="1">
    <source>
        <dbReference type="SAM" id="MobiDB-lite"/>
    </source>
</evidence>
<dbReference type="EMBL" id="LR999451">
    <property type="protein sequence ID" value="CAE5960411.1"/>
    <property type="molecule type" value="Genomic_DNA"/>
</dbReference>
<keyword evidence="3" id="KW-1185">Reference proteome</keyword>
<protein>
    <submittedName>
        <fullName evidence="2">Uncharacterized protein</fullName>
    </submittedName>
</protein>
<dbReference type="Proteomes" id="UP000682877">
    <property type="component" value="Chromosome 1"/>
</dbReference>